<dbReference type="InterPro" id="IPR057046">
    <property type="entry name" value="PARP14_KH_4"/>
</dbReference>
<evidence type="ECO:0000256" key="9">
    <source>
        <dbReference type="SAM" id="MobiDB-lite"/>
    </source>
</evidence>
<dbReference type="CDD" id="cd01439">
    <property type="entry name" value="TCCD_inducible_PARP_like"/>
    <property type="match status" value="1"/>
</dbReference>
<dbReference type="GO" id="GO:0070212">
    <property type="term" value="P:protein poly-ADP-ribosylation"/>
    <property type="evidence" value="ECO:0007669"/>
    <property type="project" value="TreeGrafter"/>
</dbReference>
<dbReference type="Gene3D" id="3.30.70.330">
    <property type="match status" value="1"/>
</dbReference>
<dbReference type="Pfam" id="PF01661">
    <property type="entry name" value="Macro"/>
    <property type="match status" value="3"/>
</dbReference>
<evidence type="ECO:0000259" key="11">
    <source>
        <dbReference type="PROSITE" id="PS51059"/>
    </source>
</evidence>
<evidence type="ECO:0000259" key="10">
    <source>
        <dbReference type="PROSITE" id="PS50918"/>
    </source>
</evidence>
<feature type="domain" description="WWE" evidence="10">
    <location>
        <begin position="1388"/>
        <end position="1463"/>
    </location>
</feature>
<dbReference type="Gene3D" id="3.90.228.10">
    <property type="match status" value="1"/>
</dbReference>
<protein>
    <recommendedName>
        <fullName evidence="7">Poly [ADP-ribose] polymerase</fullName>
        <shortName evidence="7">PARP</shortName>
        <ecNumber evidence="7">2.4.2.-</ecNumber>
    </recommendedName>
</protein>
<dbReference type="Pfam" id="PF23251">
    <property type="entry name" value="KH_PARP14_4"/>
    <property type="match status" value="1"/>
</dbReference>
<dbReference type="Proteomes" id="UP000541605">
    <property type="component" value="Unassembled WGS sequence"/>
</dbReference>
<dbReference type="Pfam" id="PF23085">
    <property type="entry name" value="RRM_PARP14_3"/>
    <property type="match status" value="1"/>
</dbReference>
<dbReference type="InterPro" id="IPR004170">
    <property type="entry name" value="WWE_dom"/>
</dbReference>
<dbReference type="Pfam" id="PF22005">
    <property type="entry name" value="WWE_1"/>
    <property type="match status" value="1"/>
</dbReference>
<dbReference type="Gene3D" id="3.40.220.10">
    <property type="entry name" value="Leucine Aminopeptidase, subunit E, domain 1"/>
    <property type="match status" value="3"/>
</dbReference>
<feature type="domain" description="Macro" evidence="12">
    <location>
        <begin position="660"/>
        <end position="847"/>
    </location>
</feature>
<dbReference type="PROSITE" id="PS51059">
    <property type="entry name" value="PARP_CATALYTIC"/>
    <property type="match status" value="1"/>
</dbReference>
<dbReference type="InterPro" id="IPR054596">
    <property type="entry name" value="PARP14_WWE"/>
</dbReference>
<comment type="caution">
    <text evidence="13">The sequence shown here is derived from an EMBL/GenBank/DDBJ whole genome shotgun (WGS) entry which is preliminary data.</text>
</comment>
<dbReference type="InterPro" id="IPR037197">
    <property type="entry name" value="WWE_dom_sf"/>
</dbReference>
<dbReference type="GO" id="GO:0003714">
    <property type="term" value="F:transcription corepressor activity"/>
    <property type="evidence" value="ECO:0007669"/>
    <property type="project" value="TreeGrafter"/>
</dbReference>
<feature type="coiled-coil region" evidence="8">
    <location>
        <begin position="314"/>
        <end position="345"/>
    </location>
</feature>
<feature type="domain" description="Macro" evidence="12">
    <location>
        <begin position="1081"/>
        <end position="1252"/>
    </location>
</feature>
<dbReference type="EMBL" id="VWYX01001951">
    <property type="protein sequence ID" value="NXE01466.1"/>
    <property type="molecule type" value="Genomic_DNA"/>
</dbReference>
<keyword evidence="8" id="KW-0175">Coiled coil</keyword>
<dbReference type="CDD" id="cd02903">
    <property type="entry name" value="Macro_BAL-like"/>
    <property type="match status" value="1"/>
</dbReference>
<evidence type="ECO:0000256" key="8">
    <source>
        <dbReference type="SAM" id="Coils"/>
    </source>
</evidence>
<dbReference type="Pfam" id="PF00644">
    <property type="entry name" value="PARP"/>
    <property type="match status" value="1"/>
</dbReference>
<evidence type="ECO:0000256" key="4">
    <source>
        <dbReference type="ARBA" id="ARBA00023027"/>
    </source>
</evidence>
<dbReference type="InterPro" id="IPR002589">
    <property type="entry name" value="Macro_dom"/>
</dbReference>
<dbReference type="InterPro" id="IPR012317">
    <property type="entry name" value="Poly(ADP-ribose)pol_cat_dom"/>
</dbReference>
<feature type="domain" description="PARP catalytic" evidence="11">
    <location>
        <begin position="1474"/>
        <end position="1670"/>
    </location>
</feature>
<dbReference type="GO" id="GO:0005737">
    <property type="term" value="C:cytoplasm"/>
    <property type="evidence" value="ECO:0007669"/>
    <property type="project" value="TreeGrafter"/>
</dbReference>
<name>A0A7K8J9F3_9PASS</name>
<gene>
    <name evidence="13" type="primary">Parp14_0</name>
    <name evidence="13" type="ORF">CHAPAP_R10150</name>
</gene>
<evidence type="ECO:0000256" key="3">
    <source>
        <dbReference type="ARBA" id="ARBA00022679"/>
    </source>
</evidence>
<comment type="similarity">
    <text evidence="6">Belongs to the ARTD/PARP family.</text>
</comment>
<dbReference type="SUPFAM" id="SSF52949">
    <property type="entry name" value="Macro domain-like"/>
    <property type="match status" value="3"/>
</dbReference>
<dbReference type="Pfam" id="PF23245">
    <property type="entry name" value="RRM_PARP14_2"/>
    <property type="match status" value="1"/>
</dbReference>
<dbReference type="SUPFAM" id="SSF56399">
    <property type="entry name" value="ADP-ribosylation"/>
    <property type="match status" value="1"/>
</dbReference>
<dbReference type="InterPro" id="IPR057048">
    <property type="entry name" value="PARP14_KH_6"/>
</dbReference>
<dbReference type="SUPFAM" id="SSF117839">
    <property type="entry name" value="WWE domain"/>
    <property type="match status" value="1"/>
</dbReference>
<dbReference type="GO" id="GO:1990404">
    <property type="term" value="F:NAD+-protein mono-ADP-ribosyltransferase activity"/>
    <property type="evidence" value="ECO:0007669"/>
    <property type="project" value="TreeGrafter"/>
</dbReference>
<evidence type="ECO:0000259" key="12">
    <source>
        <dbReference type="PROSITE" id="PS51154"/>
    </source>
</evidence>
<dbReference type="PANTHER" id="PTHR14453:SF89">
    <property type="entry name" value="PROTEIN MONO-ADP-RIBOSYLTRANSFERASE PARP14"/>
    <property type="match status" value="1"/>
</dbReference>
<keyword evidence="14" id="KW-1185">Reference proteome</keyword>
<dbReference type="InterPro" id="IPR012677">
    <property type="entry name" value="Nucleotide-bd_a/b_plait_sf"/>
</dbReference>
<keyword evidence="5" id="KW-0539">Nucleus</keyword>
<dbReference type="SMART" id="SM00506">
    <property type="entry name" value="A1pp"/>
    <property type="match status" value="3"/>
</dbReference>
<dbReference type="InterPro" id="IPR057043">
    <property type="entry name" value="PARP14_KH_2"/>
</dbReference>
<evidence type="ECO:0000256" key="1">
    <source>
        <dbReference type="ARBA" id="ARBA00004123"/>
    </source>
</evidence>
<dbReference type="InterPro" id="IPR057045">
    <property type="entry name" value="PARP14_KH_3"/>
</dbReference>
<dbReference type="Pfam" id="PF23254">
    <property type="entry name" value="KH_PARP14_8"/>
    <property type="match status" value="1"/>
</dbReference>
<feature type="non-terminal residue" evidence="13">
    <location>
        <position position="1670"/>
    </location>
</feature>
<evidence type="ECO:0000256" key="6">
    <source>
        <dbReference type="ARBA" id="ARBA00024347"/>
    </source>
</evidence>
<feature type="region of interest" description="Disordered" evidence="9">
    <location>
        <begin position="1"/>
        <end position="20"/>
    </location>
</feature>
<keyword evidence="4 7" id="KW-0520">NAD</keyword>
<dbReference type="PROSITE" id="PS51154">
    <property type="entry name" value="MACRO"/>
    <property type="match status" value="3"/>
</dbReference>
<dbReference type="Pfam" id="PF23252">
    <property type="entry name" value="KH_PARP14_5"/>
    <property type="match status" value="1"/>
</dbReference>
<dbReference type="GO" id="GO:0003950">
    <property type="term" value="F:NAD+ poly-ADP-ribosyltransferase activity"/>
    <property type="evidence" value="ECO:0007669"/>
    <property type="project" value="UniProtKB-UniRule"/>
</dbReference>
<dbReference type="InterPro" id="IPR052056">
    <property type="entry name" value="Mono-ARTD/PARP"/>
</dbReference>
<feature type="domain" description="Macro" evidence="12">
    <location>
        <begin position="874"/>
        <end position="1058"/>
    </location>
</feature>
<evidence type="ECO:0000256" key="2">
    <source>
        <dbReference type="ARBA" id="ARBA00022676"/>
    </source>
</evidence>
<dbReference type="Gene3D" id="3.30.720.50">
    <property type="match status" value="1"/>
</dbReference>
<reference evidence="13 14" key="1">
    <citation type="submission" date="2019-09" db="EMBL/GenBank/DDBJ databases">
        <title>Bird 10,000 Genomes (B10K) Project - Family phase.</title>
        <authorList>
            <person name="Zhang G."/>
        </authorList>
    </citation>
    <scope>NUCLEOTIDE SEQUENCE [LARGE SCALE GENOMIC DNA]</scope>
    <source>
        <strain evidence="13">B10K-CU-031-19</strain>
        <tissue evidence="13">Muscle</tissue>
    </source>
</reference>
<organism evidence="13 14">
    <name type="scientific">Chaetorhynchus papuensis</name>
    <name type="common">pygmy drongo</name>
    <dbReference type="NCBI Taxonomy" id="254446"/>
    <lineage>
        <taxon>Eukaryota</taxon>
        <taxon>Metazoa</taxon>
        <taxon>Chordata</taxon>
        <taxon>Craniata</taxon>
        <taxon>Vertebrata</taxon>
        <taxon>Euteleostomi</taxon>
        <taxon>Archelosauria</taxon>
        <taxon>Archosauria</taxon>
        <taxon>Dinosauria</taxon>
        <taxon>Saurischia</taxon>
        <taxon>Theropoda</taxon>
        <taxon>Coelurosauria</taxon>
        <taxon>Aves</taxon>
        <taxon>Neognathae</taxon>
        <taxon>Neoaves</taxon>
        <taxon>Telluraves</taxon>
        <taxon>Australaves</taxon>
        <taxon>Passeriformes</taxon>
        <taxon>Rhipiduridae</taxon>
        <taxon>Chaetorhynchus</taxon>
    </lineage>
</organism>
<dbReference type="PROSITE" id="PS50918">
    <property type="entry name" value="WWE"/>
    <property type="match status" value="1"/>
</dbReference>
<comment type="subcellular location">
    <subcellularLocation>
        <location evidence="1">Nucleus</location>
    </subcellularLocation>
</comment>
<dbReference type="Pfam" id="PF23249">
    <property type="entry name" value="KH_PARP14_3"/>
    <property type="match status" value="1"/>
</dbReference>
<keyword evidence="3 7" id="KW-0808">Transferase</keyword>
<proteinExistence type="inferred from homology"/>
<dbReference type="InterPro" id="IPR057049">
    <property type="entry name" value="PARP14_KH_8"/>
</dbReference>
<dbReference type="InterPro" id="IPR057044">
    <property type="entry name" value="PARP14_KH_1"/>
</dbReference>
<sequence>VKTSQESSQEENSEGSPLPTAVVLENVKDTTKDCMLIMLVENISGLSEDDGDFSVEMIPELCAAVVTFTGNTDAEEFVKMLNQNHRARKQHITARCLEQTRSVRAENIPPNTPSDYITVYFENKKYGGAQVVDVQQLPDEDAAIITFGDQKDVTNILAKKHSLNKTPISVYPYYTSLETALYGKEGPQIKKPDPVTLPLDPYIWNYLQENSTLIEAIDHEMAKCDCVPMWPEPLCADPKVTLHPSSIFSERKRSVSRLVKAWKEKVSTAFSHSISKYKAIQCQVSTEVWEAIRNSFPHDKVLMIPHISDDLHVLVGEKEVVKNVEQELKLLIKKATREIEREKQRTELQIKTVNPGEYGILQSTGLEEKFRTEFPGLQITYDHLQKVINLSGVPEEVYKVKGEILDHVHKMVKKTIDVHPCIFQFLENTDNEMLFHSLFMSKQISAFYELGAGDIILKGSAPEDLRKAEEEIKMKLDYKSITLENESVLQKEEWHMLTKENCSNEAVTVTQAESQVMIAGFTQAVAKAFEELSKFIDENTQVERVIGGKPMAVIKFFEKEKASDWAGLQKKGVKVDFSTQKNGEAISLSGPKTIVLEGVSLVERILSGLHYKRVVINSPGAKAYIKEEEHLLAAHAKQVFKCLVLLEEPLEEKKEHSNRGKPCMQVTMDETVIALYEADLCTHPVDVVVNASNENLKHIGGLADALSRAAGPALQEECDELVRKHGNLQPGCAVITGAGKLPCKNVIHAVGPRWSKEESERCTWLLKKTVKKCLQLAEIYNHRSIALPAISGGIFGFPLEQCTYSIVSSVKETLEESRGSSSLKEVHLVALAQDNVQAFSNAFTKVFSDFSYVSQYQASTVPQPRQRKISQHTKNFPFITTEEGLNIVLQTGSIEDATTSVVVVSVGRDLQLDKGPLGRALLNKAGPMLQTGLKKEGGGRTPQEGSVLKTKGYNLACTVVLHAVVPMWSQKDTPSKVLGDIITKCLEIAEELSLKSITFPAIGTGKLEFPRSVVAKLLFDKVFEFSSKTRVNSLEEVHFLLHPKDIANIQVSYCGFLSLLYAGLVCISFPAAFSAIASTSAHNVLEVTIGSIVFQVAEGDITKEEGDVIVNITNQTFNLKIGVSRAILNGAGKAVEDECGVLAQQTNKNYIITEAGNLPCKKIIHFVAQNDIKFLVSQVLQECELQQYTSVAFPAIGTGEAGRNPAEAADNMIDAVTDFARWNSAPSVKTVKVVIFQPHLMSVFHASMQKREKSAATIFKSLVSKAYHMTKCNSEKRPPKKKAKVVLEKKIDLAVVQICGENKKEVEEAEKWLISAISKEQSQTEIVDECISYFGEEESEELDDLQEKLKIVLKLKSTSIEISGVTKDVCMASLAVHKMILRVKAAKEKEIQAKLLQNLIEWKYSEKGFYVPFNSLTNVELENAYMRKQKIIEVTIGEQMYTVDMERKTAVDARGRETSIIRVDKSEDQKSTMLPATWDPMENEQPKVVELKPNSREYKDVQERFLRTCQSFKIEKIERVQNPYFWKAYQIKKCEMDKKNGSRNNEKKLFHGTSKESLTLINKHGFNRSYAGMHAANFGNGTYFAVNASYSAHDTYSKPDVNGRKYMYLARVLVGEYSQGIRGAITPAAKNAGNSVDLFDSSTDNVSQPSMFIIFNDIQAYPEYLITFTR</sequence>
<dbReference type="Pfam" id="PF23084">
    <property type="entry name" value="KH_PARP14_1"/>
    <property type="match status" value="1"/>
</dbReference>
<dbReference type="Pfam" id="PF23248">
    <property type="entry name" value="KH_PARP14_2"/>
    <property type="match status" value="1"/>
</dbReference>
<feature type="non-terminal residue" evidence="13">
    <location>
        <position position="1"/>
    </location>
</feature>
<dbReference type="InterPro" id="IPR043472">
    <property type="entry name" value="Macro_dom-like"/>
</dbReference>
<dbReference type="FunFam" id="3.90.228.10:FF:000008">
    <property type="entry name" value="Poly [ADP-ribose] polymerase"/>
    <property type="match status" value="1"/>
</dbReference>
<dbReference type="CDD" id="cd02907">
    <property type="entry name" value="Macro_Af1521_BAL-like"/>
    <property type="match status" value="1"/>
</dbReference>
<evidence type="ECO:0000256" key="5">
    <source>
        <dbReference type="ARBA" id="ARBA00023242"/>
    </source>
</evidence>
<keyword evidence="2 7" id="KW-0328">Glycosyltransferase</keyword>
<dbReference type="Pfam" id="PF23253">
    <property type="entry name" value="KH_PARP14_6"/>
    <property type="match status" value="1"/>
</dbReference>
<dbReference type="PANTHER" id="PTHR14453">
    <property type="entry name" value="PARP/ZINC FINGER CCCH TYPE DOMAIN CONTAINING PROTEIN"/>
    <property type="match status" value="1"/>
</dbReference>
<dbReference type="GO" id="GO:0005634">
    <property type="term" value="C:nucleus"/>
    <property type="evidence" value="ECO:0007669"/>
    <property type="project" value="UniProtKB-SubCell"/>
</dbReference>
<evidence type="ECO:0000313" key="14">
    <source>
        <dbReference type="Proteomes" id="UP000541605"/>
    </source>
</evidence>
<evidence type="ECO:0000313" key="13">
    <source>
        <dbReference type="EMBL" id="NXE01466.1"/>
    </source>
</evidence>
<evidence type="ECO:0000256" key="7">
    <source>
        <dbReference type="RuleBase" id="RU362114"/>
    </source>
</evidence>
<accession>A0A7K8J9F3</accession>
<dbReference type="EC" id="2.4.2.-" evidence="7"/>
<dbReference type="InterPro" id="IPR057047">
    <property type="entry name" value="PARP14_KH_5"/>
</dbReference>
<dbReference type="GO" id="GO:0010629">
    <property type="term" value="P:negative regulation of gene expression"/>
    <property type="evidence" value="ECO:0007669"/>
    <property type="project" value="TreeGrafter"/>
</dbReference>
<dbReference type="InterPro" id="IPR057050">
    <property type="entry name" value="RRM_PARP14_2"/>
</dbReference>